<accession>A0A9P6AIK2</accession>
<dbReference type="EMBL" id="MU129112">
    <property type="protein sequence ID" value="KAF9506381.1"/>
    <property type="molecule type" value="Genomic_DNA"/>
</dbReference>
<name>A0A9P6AIK2_9AGAM</name>
<organism evidence="1 2">
    <name type="scientific">Hydnum rufescens UP504</name>
    <dbReference type="NCBI Taxonomy" id="1448309"/>
    <lineage>
        <taxon>Eukaryota</taxon>
        <taxon>Fungi</taxon>
        <taxon>Dikarya</taxon>
        <taxon>Basidiomycota</taxon>
        <taxon>Agaricomycotina</taxon>
        <taxon>Agaricomycetes</taxon>
        <taxon>Cantharellales</taxon>
        <taxon>Hydnaceae</taxon>
        <taxon>Hydnum</taxon>
    </lineage>
</organism>
<dbReference type="AlphaFoldDB" id="A0A9P6AIK2"/>
<sequence length="90" mass="10083">MTLARSSNPLFQGKVWGSIYFNARLQSHLRSPDVRREVTGGVGSPICGMPSTRPQGRDDFEKLVWSTIREPDRRDLDKELGVTQLNLGAL</sequence>
<reference evidence="1" key="1">
    <citation type="journal article" date="2020" name="Nat. Commun.">
        <title>Large-scale genome sequencing of mycorrhizal fungi provides insights into the early evolution of symbiotic traits.</title>
        <authorList>
            <person name="Miyauchi S."/>
            <person name="Kiss E."/>
            <person name="Kuo A."/>
            <person name="Drula E."/>
            <person name="Kohler A."/>
            <person name="Sanchez-Garcia M."/>
            <person name="Morin E."/>
            <person name="Andreopoulos B."/>
            <person name="Barry K.W."/>
            <person name="Bonito G."/>
            <person name="Buee M."/>
            <person name="Carver A."/>
            <person name="Chen C."/>
            <person name="Cichocki N."/>
            <person name="Clum A."/>
            <person name="Culley D."/>
            <person name="Crous P.W."/>
            <person name="Fauchery L."/>
            <person name="Girlanda M."/>
            <person name="Hayes R.D."/>
            <person name="Keri Z."/>
            <person name="LaButti K."/>
            <person name="Lipzen A."/>
            <person name="Lombard V."/>
            <person name="Magnuson J."/>
            <person name="Maillard F."/>
            <person name="Murat C."/>
            <person name="Nolan M."/>
            <person name="Ohm R.A."/>
            <person name="Pangilinan J."/>
            <person name="Pereira M.F."/>
            <person name="Perotto S."/>
            <person name="Peter M."/>
            <person name="Pfister S."/>
            <person name="Riley R."/>
            <person name="Sitrit Y."/>
            <person name="Stielow J.B."/>
            <person name="Szollosi G."/>
            <person name="Zifcakova L."/>
            <person name="Stursova M."/>
            <person name="Spatafora J.W."/>
            <person name="Tedersoo L."/>
            <person name="Vaario L.M."/>
            <person name="Yamada A."/>
            <person name="Yan M."/>
            <person name="Wang P."/>
            <person name="Xu J."/>
            <person name="Bruns T."/>
            <person name="Baldrian P."/>
            <person name="Vilgalys R."/>
            <person name="Dunand C."/>
            <person name="Henrissat B."/>
            <person name="Grigoriev I.V."/>
            <person name="Hibbett D."/>
            <person name="Nagy L.G."/>
            <person name="Martin F.M."/>
        </authorList>
    </citation>
    <scope>NUCLEOTIDE SEQUENCE</scope>
    <source>
        <strain evidence="1">UP504</strain>
    </source>
</reference>
<comment type="caution">
    <text evidence="1">The sequence shown here is derived from an EMBL/GenBank/DDBJ whole genome shotgun (WGS) entry which is preliminary data.</text>
</comment>
<keyword evidence="2" id="KW-1185">Reference proteome</keyword>
<evidence type="ECO:0000313" key="2">
    <source>
        <dbReference type="Proteomes" id="UP000886523"/>
    </source>
</evidence>
<evidence type="ECO:0000313" key="1">
    <source>
        <dbReference type="EMBL" id="KAF9506381.1"/>
    </source>
</evidence>
<dbReference type="Proteomes" id="UP000886523">
    <property type="component" value="Unassembled WGS sequence"/>
</dbReference>
<proteinExistence type="predicted"/>
<protein>
    <submittedName>
        <fullName evidence="1">Uncharacterized protein</fullName>
    </submittedName>
</protein>
<gene>
    <name evidence="1" type="ORF">BS47DRAFT_434794</name>
</gene>